<dbReference type="RefSeq" id="WP_143097503.1">
    <property type="nucleotide sequence ID" value="NZ_BJXR01000073.1"/>
</dbReference>
<sequence>MTARYWRAVLVLLLVVTGCDSSEGKGDAGTVVEDGGPDAGPDGGNEDAGLGDAGTDPLACEKQHGVCAGAKRALVDGAYEPECTALSYGADYERAETRCDGLDNDCDGVTDPSFSSRVTNLEMPYVNGLSILRTDQGVFVSMSGNGVRILRLNTDLVLQGTGTVSMPWTRKDVPVGESFAAKLLRTQDGLALVYATHGPGLRPPFRTYLVPLDAQGSPKTGPEGELLEYPLVDWQGDGRAPRMATSPQGDRVVVVWRTGTEQTPPFQVMGAVTDLRGQVLVAPKVLFTSPERKQPWTSDVLVLRNEEVLVAVTDESPALGGDTVRLRRFDTHLDPVGDERSFELAYGAAPQLVELGATRGGPLESPVLLMRSRVGPPWVTQVQVVQNLFSGGMGETWSEVPAPQVVWYGALADEGVLRLAWLSEYKDHEAPSPGGDPMLGWTARLWTQDEGHSLVDRTPGLEDLPLHRYSQWVLMEKLAPRRVGALYMTSTVEGSSLDAVRYCTP</sequence>
<gene>
    <name evidence="2" type="ORF">SAMN05443572_11659</name>
</gene>
<evidence type="ECO:0000313" key="2">
    <source>
        <dbReference type="EMBL" id="SEU41032.1"/>
    </source>
</evidence>
<feature type="region of interest" description="Disordered" evidence="1">
    <location>
        <begin position="22"/>
        <end position="55"/>
    </location>
</feature>
<evidence type="ECO:0000256" key="1">
    <source>
        <dbReference type="SAM" id="MobiDB-lite"/>
    </source>
</evidence>
<dbReference type="PROSITE" id="PS51257">
    <property type="entry name" value="PROKAR_LIPOPROTEIN"/>
    <property type="match status" value="1"/>
</dbReference>
<dbReference type="Proteomes" id="UP000183760">
    <property type="component" value="Unassembled WGS sequence"/>
</dbReference>
<comment type="caution">
    <text evidence="2">The sequence shown here is derived from an EMBL/GenBank/DDBJ whole genome shotgun (WGS) entry which is preliminary data.</text>
</comment>
<proteinExistence type="predicted"/>
<evidence type="ECO:0000313" key="3">
    <source>
        <dbReference type="Proteomes" id="UP000183760"/>
    </source>
</evidence>
<reference evidence="2 3" key="1">
    <citation type="submission" date="2016-10" db="EMBL/GenBank/DDBJ databases">
        <authorList>
            <person name="Varghese N."/>
            <person name="Submissions S."/>
        </authorList>
    </citation>
    <scope>NUCLEOTIDE SEQUENCE [LARGE SCALE GENOMIC DNA]</scope>
    <source>
        <strain evidence="2 3">DSM 16525</strain>
    </source>
</reference>
<accession>A0ABY1CWD0</accession>
<name>A0ABY1CWD0_MYXFU</name>
<evidence type="ECO:0008006" key="4">
    <source>
        <dbReference type="Google" id="ProtNLM"/>
    </source>
</evidence>
<organism evidence="2 3">
    <name type="scientific">Myxococcus fulvus</name>
    <dbReference type="NCBI Taxonomy" id="33"/>
    <lineage>
        <taxon>Bacteria</taxon>
        <taxon>Pseudomonadati</taxon>
        <taxon>Myxococcota</taxon>
        <taxon>Myxococcia</taxon>
        <taxon>Myxococcales</taxon>
        <taxon>Cystobacterineae</taxon>
        <taxon>Myxococcaceae</taxon>
        <taxon>Myxococcus</taxon>
    </lineage>
</organism>
<keyword evidence="3" id="KW-1185">Reference proteome</keyword>
<protein>
    <recommendedName>
        <fullName evidence="4">Lipoprotein</fullName>
    </recommendedName>
</protein>
<dbReference type="EMBL" id="FOIB01000016">
    <property type="protein sequence ID" value="SEU41032.1"/>
    <property type="molecule type" value="Genomic_DNA"/>
</dbReference>